<accession>A0ACB7UL10</accession>
<organism evidence="1 2">
    <name type="scientific">Dioscorea alata</name>
    <name type="common">Purple yam</name>
    <dbReference type="NCBI Taxonomy" id="55571"/>
    <lineage>
        <taxon>Eukaryota</taxon>
        <taxon>Viridiplantae</taxon>
        <taxon>Streptophyta</taxon>
        <taxon>Embryophyta</taxon>
        <taxon>Tracheophyta</taxon>
        <taxon>Spermatophyta</taxon>
        <taxon>Magnoliopsida</taxon>
        <taxon>Liliopsida</taxon>
        <taxon>Dioscoreales</taxon>
        <taxon>Dioscoreaceae</taxon>
        <taxon>Dioscorea</taxon>
    </lineage>
</organism>
<keyword evidence="2" id="KW-1185">Reference proteome</keyword>
<dbReference type="EMBL" id="CM037025">
    <property type="protein sequence ID" value="KAH7661187.1"/>
    <property type="molecule type" value="Genomic_DNA"/>
</dbReference>
<name>A0ACB7UL10_DIOAL</name>
<sequence>MLGEEKDVAPITMSGDRPIETSALAVRSAPYRSNKDQRKGGRPWCNHCNRNGHTRDTCWDIHGKPTNWKPKGARETNRAKVFKASVERKMEENQENDGVFLNKSLIEQLKNLLNQPKGSNSNAIGSSSGGAISNFAQKGTVFHSIPWMLDSGASDHMTGN</sequence>
<evidence type="ECO:0000313" key="1">
    <source>
        <dbReference type="EMBL" id="KAH7661187.1"/>
    </source>
</evidence>
<proteinExistence type="predicted"/>
<protein>
    <submittedName>
        <fullName evidence="1">Zinc finger CCHC-type protein</fullName>
    </submittedName>
</protein>
<evidence type="ECO:0000313" key="2">
    <source>
        <dbReference type="Proteomes" id="UP000827976"/>
    </source>
</evidence>
<dbReference type="Proteomes" id="UP000827976">
    <property type="component" value="Chromosome 15"/>
</dbReference>
<reference evidence="2" key="1">
    <citation type="journal article" date="2022" name="Nat. Commun.">
        <title>Chromosome evolution and the genetic basis of agronomically important traits in greater yam.</title>
        <authorList>
            <person name="Bredeson J.V."/>
            <person name="Lyons J.B."/>
            <person name="Oniyinde I.O."/>
            <person name="Okereke N.R."/>
            <person name="Kolade O."/>
            <person name="Nnabue I."/>
            <person name="Nwadili C.O."/>
            <person name="Hribova E."/>
            <person name="Parker M."/>
            <person name="Nwogha J."/>
            <person name="Shu S."/>
            <person name="Carlson J."/>
            <person name="Kariba R."/>
            <person name="Muthemba S."/>
            <person name="Knop K."/>
            <person name="Barton G.J."/>
            <person name="Sherwood A.V."/>
            <person name="Lopez-Montes A."/>
            <person name="Asiedu R."/>
            <person name="Jamnadass R."/>
            <person name="Muchugi A."/>
            <person name="Goodstein D."/>
            <person name="Egesi C.N."/>
            <person name="Featherston J."/>
            <person name="Asfaw A."/>
            <person name="Simpson G.G."/>
            <person name="Dolezel J."/>
            <person name="Hendre P.S."/>
            <person name="Van Deynze A."/>
            <person name="Kumar P.L."/>
            <person name="Obidiegwu J.E."/>
            <person name="Bhattacharjee R."/>
            <person name="Rokhsar D.S."/>
        </authorList>
    </citation>
    <scope>NUCLEOTIDE SEQUENCE [LARGE SCALE GENOMIC DNA]</scope>
    <source>
        <strain evidence="2">cv. TDa95/00328</strain>
    </source>
</reference>
<comment type="caution">
    <text evidence="1">The sequence shown here is derived from an EMBL/GenBank/DDBJ whole genome shotgun (WGS) entry which is preliminary data.</text>
</comment>
<gene>
    <name evidence="1" type="ORF">IHE45_15G047000</name>
</gene>